<dbReference type="GO" id="GO:0055085">
    <property type="term" value="P:transmembrane transport"/>
    <property type="evidence" value="ECO:0007669"/>
    <property type="project" value="InterPro"/>
</dbReference>
<dbReference type="Gene3D" id="3.40.190.170">
    <property type="entry name" value="Bacterial extracellular solute-binding protein, family 7"/>
    <property type="match status" value="1"/>
</dbReference>
<dbReference type="Pfam" id="PF03480">
    <property type="entry name" value="DctP"/>
    <property type="match status" value="1"/>
</dbReference>
<organism evidence="5 6">
    <name type="scientific">Stappia indica</name>
    <dbReference type="NCBI Taxonomy" id="538381"/>
    <lineage>
        <taxon>Bacteria</taxon>
        <taxon>Pseudomonadati</taxon>
        <taxon>Pseudomonadota</taxon>
        <taxon>Alphaproteobacteria</taxon>
        <taxon>Hyphomicrobiales</taxon>
        <taxon>Stappiaceae</taxon>
        <taxon>Stappia</taxon>
    </lineage>
</organism>
<gene>
    <name evidence="5" type="ORF">GH266_20130</name>
</gene>
<evidence type="ECO:0000256" key="4">
    <source>
        <dbReference type="SAM" id="SignalP"/>
    </source>
</evidence>
<protein>
    <recommendedName>
        <fullName evidence="7">Tripartite ATP-independent transporter solute receptor, DctP family</fullName>
    </recommendedName>
</protein>
<dbReference type="KEGG" id="siw:GH266_20130"/>
<reference evidence="5 6" key="1">
    <citation type="submission" date="2019-12" db="EMBL/GenBank/DDBJ databases">
        <title>The genome of Stappia indica PHM037.</title>
        <authorList>
            <person name="Kacar D."/>
            <person name="Galan B."/>
            <person name="Canedo L."/>
            <person name="Rodriguez P."/>
            <person name="de la Calle F."/>
            <person name="Garcia J.L."/>
        </authorList>
    </citation>
    <scope>NUCLEOTIDE SEQUENCE [LARGE SCALE GENOMIC DNA]</scope>
    <source>
        <strain evidence="5 6">PHM037</strain>
    </source>
</reference>
<proteinExistence type="inferred from homology"/>
<dbReference type="NCBIfam" id="NF037995">
    <property type="entry name" value="TRAP_S1"/>
    <property type="match status" value="1"/>
</dbReference>
<evidence type="ECO:0000256" key="2">
    <source>
        <dbReference type="ARBA" id="ARBA00022448"/>
    </source>
</evidence>
<keyword evidence="3 4" id="KW-0732">Signal</keyword>
<keyword evidence="2" id="KW-0813">Transport</keyword>
<name>A0A857CCL6_9HYPH</name>
<accession>A0A857CCL6</accession>
<dbReference type="CDD" id="cd13603">
    <property type="entry name" value="PBP2_TRAP_Siap_TeaA_like"/>
    <property type="match status" value="1"/>
</dbReference>
<dbReference type="OrthoDB" id="8673861at2"/>
<evidence type="ECO:0000256" key="1">
    <source>
        <dbReference type="ARBA" id="ARBA00009023"/>
    </source>
</evidence>
<sequence length="329" mass="35776">MMKRYAMSALAGAMIAVLSGGAEAQTLRLSTQGNAPHPWLDAAEVLKAEVEQATEGRVKIDIHPGGVLGNDATALDEMRMGTIDLLIGGTQEATPFFPQFQLFSISYLFPDEKVFRTAMDPSGPVTDYYRQVYRDADNGLTLLALTGGGIRNLSNNIKPVETLEDLSGMKLRVPGSRMDAQMWETSGAQPISLPFTELYTALQTGVANAFESSISAYVGAKLFEVAPYHSKTQHQFMVSHITMSRFAFDRLSAEDQEIFLKAAAKASATGIDRGIEYDASLLEPLIASGKVTVTEVDKTPFIEIIRPLHDQVAAEIGATDVLQIIRDIK</sequence>
<dbReference type="InterPro" id="IPR038404">
    <property type="entry name" value="TRAP_DctP_sf"/>
</dbReference>
<comment type="similarity">
    <text evidence="1">Belongs to the bacterial solute-binding protein 7 family.</text>
</comment>
<evidence type="ECO:0000313" key="5">
    <source>
        <dbReference type="EMBL" id="QGZ36591.1"/>
    </source>
</evidence>
<evidence type="ECO:0008006" key="7">
    <source>
        <dbReference type="Google" id="ProtNLM"/>
    </source>
</evidence>
<dbReference type="EMBL" id="CP046908">
    <property type="protein sequence ID" value="QGZ36591.1"/>
    <property type="molecule type" value="Genomic_DNA"/>
</dbReference>
<feature type="signal peptide" evidence="4">
    <location>
        <begin position="1"/>
        <end position="24"/>
    </location>
</feature>
<feature type="chain" id="PRO_5032517398" description="Tripartite ATP-independent transporter solute receptor, DctP family" evidence="4">
    <location>
        <begin position="25"/>
        <end position="329"/>
    </location>
</feature>
<evidence type="ECO:0000313" key="6">
    <source>
        <dbReference type="Proteomes" id="UP000435648"/>
    </source>
</evidence>
<dbReference type="Proteomes" id="UP000435648">
    <property type="component" value="Chromosome"/>
</dbReference>
<dbReference type="PANTHER" id="PTHR33376">
    <property type="match status" value="1"/>
</dbReference>
<dbReference type="AlphaFoldDB" id="A0A857CCL6"/>
<dbReference type="PANTHER" id="PTHR33376:SF7">
    <property type="entry name" value="C4-DICARBOXYLATE-BINDING PROTEIN DCTB"/>
    <property type="match status" value="1"/>
</dbReference>
<evidence type="ECO:0000256" key="3">
    <source>
        <dbReference type="ARBA" id="ARBA00022729"/>
    </source>
</evidence>
<dbReference type="InterPro" id="IPR018389">
    <property type="entry name" value="DctP_fam"/>
</dbReference>